<dbReference type="InterPro" id="IPR036868">
    <property type="entry name" value="TusA-like_sf"/>
</dbReference>
<evidence type="ECO:0000313" key="2">
    <source>
        <dbReference type="EMBL" id="GLQ75177.1"/>
    </source>
</evidence>
<dbReference type="InterPro" id="IPR001455">
    <property type="entry name" value="TusA-like"/>
</dbReference>
<evidence type="ECO:0000259" key="1">
    <source>
        <dbReference type="Pfam" id="PF01206"/>
    </source>
</evidence>
<organism evidence="2 3">
    <name type="scientific">Vibrio penaeicida</name>
    <dbReference type="NCBI Taxonomy" id="104609"/>
    <lineage>
        <taxon>Bacteria</taxon>
        <taxon>Pseudomonadati</taxon>
        <taxon>Pseudomonadota</taxon>
        <taxon>Gammaproteobacteria</taxon>
        <taxon>Vibrionales</taxon>
        <taxon>Vibrionaceae</taxon>
        <taxon>Vibrio</taxon>
    </lineage>
</organism>
<comment type="caution">
    <text evidence="2">The sequence shown here is derived from an EMBL/GenBank/DDBJ whole genome shotgun (WGS) entry which is preliminary data.</text>
</comment>
<dbReference type="Gene3D" id="3.30.110.40">
    <property type="entry name" value="TusA-like domain"/>
    <property type="match status" value="1"/>
</dbReference>
<gene>
    <name evidence="2" type="ORF">GCM10007932_45390</name>
</gene>
<proteinExistence type="predicted"/>
<name>A0AAV5NXZ1_9VIBR</name>
<protein>
    <recommendedName>
        <fullName evidence="1">UPF0033 domain-containing protein</fullName>
    </recommendedName>
</protein>
<feature type="domain" description="UPF0033" evidence="1">
    <location>
        <begin position="4"/>
        <end position="63"/>
    </location>
</feature>
<dbReference type="Pfam" id="PF01206">
    <property type="entry name" value="TusA"/>
    <property type="match status" value="1"/>
</dbReference>
<dbReference type="AlphaFoldDB" id="A0AAV5NXZ1"/>
<sequence length="76" mass="8697">MNSYTLDLCEERCPMALLLAKRRAASLKEKETLVIQVHDKSSIQDMIRYFSSSLFSVHLEENECVSTLTVVRESDS</sequence>
<dbReference type="RefSeq" id="WP_101112915.1">
    <property type="nucleotide sequence ID" value="NZ_AP025144.1"/>
</dbReference>
<dbReference type="CDD" id="cd00291">
    <property type="entry name" value="SirA_YedF_YeeD"/>
    <property type="match status" value="1"/>
</dbReference>
<accession>A0AAV5NXZ1</accession>
<reference evidence="3" key="1">
    <citation type="journal article" date="2019" name="Int. J. Syst. Evol. Microbiol.">
        <title>The Global Catalogue of Microorganisms (GCM) 10K type strain sequencing project: providing services to taxonomists for standard genome sequencing and annotation.</title>
        <authorList>
            <consortium name="The Broad Institute Genomics Platform"/>
            <consortium name="The Broad Institute Genome Sequencing Center for Infectious Disease"/>
            <person name="Wu L."/>
            <person name="Ma J."/>
        </authorList>
    </citation>
    <scope>NUCLEOTIDE SEQUENCE [LARGE SCALE GENOMIC DNA]</scope>
    <source>
        <strain evidence="3">NBRC 15640</strain>
    </source>
</reference>
<evidence type="ECO:0000313" key="3">
    <source>
        <dbReference type="Proteomes" id="UP001156690"/>
    </source>
</evidence>
<keyword evidence="3" id="KW-1185">Reference proteome</keyword>
<dbReference type="EMBL" id="BSNX01000067">
    <property type="protein sequence ID" value="GLQ75177.1"/>
    <property type="molecule type" value="Genomic_DNA"/>
</dbReference>
<dbReference type="SUPFAM" id="SSF64307">
    <property type="entry name" value="SirA-like"/>
    <property type="match status" value="1"/>
</dbReference>
<dbReference type="Proteomes" id="UP001156690">
    <property type="component" value="Unassembled WGS sequence"/>
</dbReference>